<evidence type="ECO:0000313" key="1">
    <source>
        <dbReference type="EMBL" id="KAA8914882.1"/>
    </source>
</evidence>
<gene>
    <name evidence="1" type="ORF">FN846DRAFT_244493</name>
</gene>
<dbReference type="EMBL" id="VXIS01000002">
    <property type="protein sequence ID" value="KAA8914882.1"/>
    <property type="molecule type" value="Genomic_DNA"/>
</dbReference>
<dbReference type="InParanoid" id="A0A5J5FBD5"/>
<keyword evidence="2" id="KW-1185">Reference proteome</keyword>
<proteinExistence type="predicted"/>
<organism evidence="1 2">
    <name type="scientific">Sphaerosporella brunnea</name>
    <dbReference type="NCBI Taxonomy" id="1250544"/>
    <lineage>
        <taxon>Eukaryota</taxon>
        <taxon>Fungi</taxon>
        <taxon>Dikarya</taxon>
        <taxon>Ascomycota</taxon>
        <taxon>Pezizomycotina</taxon>
        <taxon>Pezizomycetes</taxon>
        <taxon>Pezizales</taxon>
        <taxon>Pyronemataceae</taxon>
        <taxon>Sphaerosporella</taxon>
    </lineage>
</organism>
<comment type="caution">
    <text evidence="1">The sequence shown here is derived from an EMBL/GenBank/DDBJ whole genome shotgun (WGS) entry which is preliminary data.</text>
</comment>
<reference evidence="1 2" key="1">
    <citation type="submission" date="2019-09" db="EMBL/GenBank/DDBJ databases">
        <title>Draft genome of the ectomycorrhizal ascomycete Sphaerosporella brunnea.</title>
        <authorList>
            <consortium name="DOE Joint Genome Institute"/>
            <person name="Benucci G.M."/>
            <person name="Marozzi G."/>
            <person name="Antonielli L."/>
            <person name="Sanchez S."/>
            <person name="Marco P."/>
            <person name="Wang X."/>
            <person name="Falini L.B."/>
            <person name="Barry K."/>
            <person name="Haridas S."/>
            <person name="Lipzen A."/>
            <person name="Labutti K."/>
            <person name="Grigoriev I.V."/>
            <person name="Murat C."/>
            <person name="Martin F."/>
            <person name="Albertini E."/>
            <person name="Donnini D."/>
            <person name="Bonito G."/>
        </authorList>
    </citation>
    <scope>NUCLEOTIDE SEQUENCE [LARGE SCALE GENOMIC DNA]</scope>
    <source>
        <strain evidence="1 2">Sb_GMNB300</strain>
    </source>
</reference>
<dbReference type="Proteomes" id="UP000326924">
    <property type="component" value="Unassembled WGS sequence"/>
</dbReference>
<sequence>MRSFALMLYIAHEHNENRYRMKDLVELEDVTTYTRVTPTFGARPKYRHKHRVVRAQIHHPRIRESRFQARDYRTHAVSCDRSLGQWVVINCHFYTPRDVPLLELRAPVIIASTSLLLWLLLLLPQLTLAGEFGETYPHSFGDVNMCVPPRDHSSIPIPPAAFATMVQTYRARFGARKVFREPEELGACCNGFCLKLLRIAPLERDVESPFLVSAQMLEDAVTQLAACVHLASEGSVALYERNYEGRVVLSFGRDTGGGGLERC</sequence>
<protein>
    <submittedName>
        <fullName evidence="1">Uncharacterized protein</fullName>
    </submittedName>
</protein>
<accession>A0A5J5FBD5</accession>
<evidence type="ECO:0000313" key="2">
    <source>
        <dbReference type="Proteomes" id="UP000326924"/>
    </source>
</evidence>
<name>A0A5J5FBD5_9PEZI</name>
<dbReference type="AlphaFoldDB" id="A0A5J5FBD5"/>